<keyword evidence="1" id="KW-1133">Transmembrane helix</keyword>
<dbReference type="KEGG" id="hsal:JMJ58_03635"/>
<accession>A0A8T8E3F0</accession>
<dbReference type="AlphaFoldDB" id="A0A8T8E3F0"/>
<organism evidence="2 3">
    <name type="scientific">Haloterrigena salifodinae</name>
    <dbReference type="NCBI Taxonomy" id="2675099"/>
    <lineage>
        <taxon>Archaea</taxon>
        <taxon>Methanobacteriati</taxon>
        <taxon>Methanobacteriota</taxon>
        <taxon>Stenosarchaea group</taxon>
        <taxon>Halobacteria</taxon>
        <taxon>Halobacteriales</taxon>
        <taxon>Natrialbaceae</taxon>
        <taxon>Haloterrigena</taxon>
    </lineage>
</organism>
<keyword evidence="1" id="KW-0812">Transmembrane</keyword>
<proteinExistence type="predicted"/>
<feature type="transmembrane region" description="Helical" evidence="1">
    <location>
        <begin position="6"/>
        <end position="30"/>
    </location>
</feature>
<dbReference type="GeneID" id="62874185"/>
<dbReference type="RefSeq" id="WP_204748383.1">
    <property type="nucleotide sequence ID" value="NZ_CP069188.1"/>
</dbReference>
<evidence type="ECO:0000256" key="1">
    <source>
        <dbReference type="SAM" id="Phobius"/>
    </source>
</evidence>
<evidence type="ECO:0000313" key="3">
    <source>
        <dbReference type="Proteomes" id="UP000637819"/>
    </source>
</evidence>
<dbReference type="EMBL" id="CP069188">
    <property type="protein sequence ID" value="QRV16000.1"/>
    <property type="molecule type" value="Genomic_DNA"/>
</dbReference>
<keyword evidence="3" id="KW-1185">Reference proteome</keyword>
<protein>
    <submittedName>
        <fullName evidence="2">Uncharacterized protein</fullName>
    </submittedName>
</protein>
<name>A0A8T8E3F0_9EURY</name>
<dbReference type="Proteomes" id="UP000637819">
    <property type="component" value="Chromosome"/>
</dbReference>
<evidence type="ECO:0000313" key="2">
    <source>
        <dbReference type="EMBL" id="QRV16000.1"/>
    </source>
</evidence>
<sequence length="162" mass="17734">MSLETAFDIIVCGIIFIFLVGLVTTVNFVAGLAGLDLSGSPDVDASDFENGTLEYTFSEVEHPDKGIVVEPIDRKEGINGDPEEVLVYHRQSDTYESFEPVATITGYDEQEFNLGCGEYKIIEKDPYDVDGVDLPPEIVVEEVSVPCADSTEDSREAGEEDE</sequence>
<reference evidence="2 3" key="1">
    <citation type="submission" date="2021-01" db="EMBL/GenBank/DDBJ databases">
        <title>Genome Sequence and Methylation Pattern of Haloterrigena salifodinae BOL5-1, An Extremely Halophilic Archaeon from a Bolivian Salt Mine.</title>
        <authorList>
            <person name="DasSarma P."/>
            <person name="Anton B.P."/>
            <person name="DasSarma S.L."/>
            <person name="von Ehrenheim H.A.L."/>
            <person name="Martinez F.L."/>
            <person name="Guzman D."/>
            <person name="Roberts R.J."/>
            <person name="DasSarma S."/>
        </authorList>
    </citation>
    <scope>NUCLEOTIDE SEQUENCE [LARGE SCALE GENOMIC DNA]</scope>
    <source>
        <strain evidence="2 3">BOL5-1</strain>
    </source>
</reference>
<gene>
    <name evidence="2" type="ORF">JMJ58_03635</name>
</gene>
<keyword evidence="1" id="KW-0472">Membrane</keyword>